<proteinExistence type="predicted"/>
<name>A0A4Y9YD37_9APHY</name>
<sequence>MSYQNPHAASTDVEKGASTAPSVPALVPCPDYQATYTVAGICAPGEAGAPASKVQGVEEILARVRLHMPLHIRCAPGCATSGEQYHFMLTCIRALTYLLMQSRFLGEHVNGYGMHQNPAHVPEDCTLAEWEFDPEGVLPVNHFEHVAETSFELPLDSEELFFVSHGSSNMANGVIEISNSGEPGADIVKVDVLGYFNSQHHFEELTKVCQLRPDDGKDGVGIFAPRQWNGHDHRHRMQFRIHVRLPPSSDGSVVTVNKLSTELPTFVHHVGDLKDTIHFKELSLSTRNTPVHVHSIVADAASVRSTNGIIDGHFNTSHTLDLQTSNGPISVVLGLFNDNAGEATKARLQTTNGPINTNVSLFSTTSSGTGGLFDVNAHSSNSPVRVVLPYAPAEHVLALAARTSNSPVDLVLHPRVRGQLRAARLALDLATGAVDDGVVDPAGRGRRRQVQVNRISGADVSGSVAWLPAKQREYGSVVASTSNMGVALYL</sequence>
<organism evidence="2 3">
    <name type="scientific">Rhodofomes roseus</name>
    <dbReference type="NCBI Taxonomy" id="34475"/>
    <lineage>
        <taxon>Eukaryota</taxon>
        <taxon>Fungi</taxon>
        <taxon>Dikarya</taxon>
        <taxon>Basidiomycota</taxon>
        <taxon>Agaricomycotina</taxon>
        <taxon>Agaricomycetes</taxon>
        <taxon>Polyporales</taxon>
        <taxon>Rhodofomes</taxon>
    </lineage>
</organism>
<comment type="caution">
    <text evidence="2">The sequence shown here is derived from an EMBL/GenBank/DDBJ whole genome shotgun (WGS) entry which is preliminary data.</text>
</comment>
<dbReference type="AlphaFoldDB" id="A0A4Y9YD37"/>
<evidence type="ECO:0000313" key="3">
    <source>
        <dbReference type="Proteomes" id="UP000298390"/>
    </source>
</evidence>
<evidence type="ECO:0000256" key="1">
    <source>
        <dbReference type="SAM" id="MobiDB-lite"/>
    </source>
</evidence>
<dbReference type="STRING" id="34475.A0A4Y9YD37"/>
<reference evidence="2 3" key="1">
    <citation type="submission" date="2019-01" db="EMBL/GenBank/DDBJ databases">
        <title>Genome sequencing of the rare red list fungi Fomitopsis rosea.</title>
        <authorList>
            <person name="Buettner E."/>
            <person name="Kellner H."/>
        </authorList>
    </citation>
    <scope>NUCLEOTIDE SEQUENCE [LARGE SCALE GENOMIC DNA]</scope>
    <source>
        <strain evidence="2 3">DSM 105464</strain>
    </source>
</reference>
<accession>A0A4Y9YD37</accession>
<gene>
    <name evidence="2" type="ORF">EVJ58_g5266</name>
</gene>
<evidence type="ECO:0000313" key="2">
    <source>
        <dbReference type="EMBL" id="TFY60265.1"/>
    </source>
</evidence>
<dbReference type="Proteomes" id="UP000298390">
    <property type="component" value="Unassembled WGS sequence"/>
</dbReference>
<feature type="region of interest" description="Disordered" evidence="1">
    <location>
        <begin position="1"/>
        <end position="20"/>
    </location>
</feature>
<protein>
    <submittedName>
        <fullName evidence="2">Uncharacterized protein</fullName>
    </submittedName>
</protein>
<dbReference type="EMBL" id="SEKV01000263">
    <property type="protein sequence ID" value="TFY60265.1"/>
    <property type="molecule type" value="Genomic_DNA"/>
</dbReference>